<evidence type="ECO:0000256" key="1">
    <source>
        <dbReference type="ARBA" id="ARBA00004651"/>
    </source>
</evidence>
<reference evidence="9 10" key="1">
    <citation type="submission" date="2016-11" db="EMBL/GenBank/DDBJ databases">
        <authorList>
            <person name="Jaros S."/>
            <person name="Januszkiewicz K."/>
            <person name="Wedrychowicz H."/>
        </authorList>
    </citation>
    <scope>NUCLEOTIDE SEQUENCE [LARGE SCALE GENOMIC DNA]</scope>
    <source>
        <strain evidence="9 10">DSM 3090</strain>
    </source>
</reference>
<protein>
    <submittedName>
        <fullName evidence="9">Membrane-associated protein</fullName>
    </submittedName>
</protein>
<comment type="caution">
    <text evidence="7">Lacks conserved residue(s) required for the propagation of feature annotation.</text>
</comment>
<dbReference type="InterPro" id="IPR032816">
    <property type="entry name" value="VTT_dom"/>
</dbReference>
<evidence type="ECO:0000259" key="8">
    <source>
        <dbReference type="Pfam" id="PF09335"/>
    </source>
</evidence>
<feature type="transmembrane region" description="Helical" evidence="7">
    <location>
        <begin position="17"/>
        <end position="38"/>
    </location>
</feature>
<feature type="transmembrane region" description="Helical" evidence="7">
    <location>
        <begin position="157"/>
        <end position="177"/>
    </location>
</feature>
<keyword evidence="5 7" id="KW-1133">Transmembrane helix</keyword>
<dbReference type="Pfam" id="PF09335">
    <property type="entry name" value="VTT_dom"/>
    <property type="match status" value="1"/>
</dbReference>
<dbReference type="OrthoDB" id="9813426at2"/>
<evidence type="ECO:0000256" key="4">
    <source>
        <dbReference type="ARBA" id="ARBA00022692"/>
    </source>
</evidence>
<name>A0A1M6LZ91_9CLOT</name>
<feature type="domain" description="VTT" evidence="8">
    <location>
        <begin position="49"/>
        <end position="175"/>
    </location>
</feature>
<dbReference type="PANTHER" id="PTHR30353:SF0">
    <property type="entry name" value="TRANSMEMBRANE PROTEIN"/>
    <property type="match status" value="1"/>
</dbReference>
<organism evidence="9 10">
    <name type="scientific">Hathewaya proteolytica DSM 3090</name>
    <dbReference type="NCBI Taxonomy" id="1121331"/>
    <lineage>
        <taxon>Bacteria</taxon>
        <taxon>Bacillati</taxon>
        <taxon>Bacillota</taxon>
        <taxon>Clostridia</taxon>
        <taxon>Eubacteriales</taxon>
        <taxon>Clostridiaceae</taxon>
        <taxon>Hathewaya</taxon>
    </lineage>
</organism>
<keyword evidence="4 7" id="KW-0812">Transmembrane</keyword>
<evidence type="ECO:0000256" key="2">
    <source>
        <dbReference type="ARBA" id="ARBA00010792"/>
    </source>
</evidence>
<evidence type="ECO:0000256" key="7">
    <source>
        <dbReference type="RuleBase" id="RU367016"/>
    </source>
</evidence>
<keyword evidence="10" id="KW-1185">Reference proteome</keyword>
<dbReference type="PANTHER" id="PTHR30353">
    <property type="entry name" value="INNER MEMBRANE PROTEIN DEDA-RELATED"/>
    <property type="match status" value="1"/>
</dbReference>
<comment type="subcellular location">
    <subcellularLocation>
        <location evidence="1 7">Cell membrane</location>
        <topology evidence="1 7">Multi-pass membrane protein</topology>
    </subcellularLocation>
</comment>
<evidence type="ECO:0000313" key="9">
    <source>
        <dbReference type="EMBL" id="SHJ76515.1"/>
    </source>
</evidence>
<dbReference type="STRING" id="1121331.SAMN02745248_00877"/>
<gene>
    <name evidence="9" type="ORF">SAMN02745248_00877</name>
</gene>
<dbReference type="Proteomes" id="UP000183952">
    <property type="component" value="Unassembled WGS sequence"/>
</dbReference>
<keyword evidence="3 7" id="KW-1003">Cell membrane</keyword>
<dbReference type="InterPro" id="IPR032818">
    <property type="entry name" value="DedA-like"/>
</dbReference>
<comment type="similarity">
    <text evidence="2 7">Belongs to the DedA family.</text>
</comment>
<evidence type="ECO:0000256" key="6">
    <source>
        <dbReference type="ARBA" id="ARBA00023136"/>
    </source>
</evidence>
<dbReference type="GO" id="GO:0005886">
    <property type="term" value="C:plasma membrane"/>
    <property type="evidence" value="ECO:0007669"/>
    <property type="project" value="UniProtKB-SubCell"/>
</dbReference>
<evidence type="ECO:0000256" key="3">
    <source>
        <dbReference type="ARBA" id="ARBA00022475"/>
    </source>
</evidence>
<evidence type="ECO:0000313" key="10">
    <source>
        <dbReference type="Proteomes" id="UP000183952"/>
    </source>
</evidence>
<dbReference type="EMBL" id="FRAD01000006">
    <property type="protein sequence ID" value="SHJ76515.1"/>
    <property type="molecule type" value="Genomic_DNA"/>
</dbReference>
<dbReference type="AlphaFoldDB" id="A0A1M6LZ91"/>
<proteinExistence type="inferred from homology"/>
<dbReference type="RefSeq" id="WP_072902746.1">
    <property type="nucleotide sequence ID" value="NZ_FRAD01000006.1"/>
</dbReference>
<accession>A0A1M6LZ91</accession>
<feature type="transmembrane region" description="Helical" evidence="7">
    <location>
        <begin position="189"/>
        <end position="208"/>
    </location>
</feature>
<evidence type="ECO:0000256" key="5">
    <source>
        <dbReference type="ARBA" id="ARBA00022989"/>
    </source>
</evidence>
<keyword evidence="6 7" id="KW-0472">Membrane</keyword>
<sequence length="219" mass="24756">MDFIEDIMEVMKYLDKYLAILVGLLGYKIYIIMFVIVFMESAFIVTPFLPGNSLLFIAGSLACVGEINIFILVAALTIASTLGGLINYGISMTLGNKLLNWSFFKKIIKDGYISKTKEFYDSKGGKMLILSKFVPVVRTFSPFLAGLSKMNFFKFSLYNVASSLIWIVAVSFLGYLFGNVDIVRYNYSTAMLIIFCIYILAGIINFVIKRFKKNKLKKQ</sequence>